<evidence type="ECO:0000259" key="1">
    <source>
        <dbReference type="Pfam" id="PF00078"/>
    </source>
</evidence>
<dbReference type="PANTHER" id="PTHR33116">
    <property type="entry name" value="REVERSE TRANSCRIPTASE ZINC-BINDING DOMAIN-CONTAINING PROTEIN-RELATED-RELATED"/>
    <property type="match status" value="1"/>
</dbReference>
<dbReference type="InterPro" id="IPR000477">
    <property type="entry name" value="RT_dom"/>
</dbReference>
<dbReference type="PANTHER" id="PTHR33116:SF86">
    <property type="entry name" value="REVERSE TRANSCRIPTASE DOMAIN-CONTAINING PROTEIN"/>
    <property type="match status" value="1"/>
</dbReference>
<comment type="caution">
    <text evidence="2">The sequence shown here is derived from an EMBL/GenBank/DDBJ whole genome shotgun (WGS) entry which is preliminary data.</text>
</comment>
<dbReference type="AlphaFoldDB" id="A0A9D3ZFS3"/>
<dbReference type="Pfam" id="PF00078">
    <property type="entry name" value="RVT_1"/>
    <property type="match status" value="1"/>
</dbReference>
<dbReference type="Proteomes" id="UP000828251">
    <property type="component" value="Unassembled WGS sequence"/>
</dbReference>
<name>A0A9D3ZFS3_9ROSI</name>
<accession>A0A9D3ZFS3</accession>
<dbReference type="EMBL" id="JAIQCV010000013">
    <property type="protein sequence ID" value="KAH1031882.1"/>
    <property type="molecule type" value="Genomic_DNA"/>
</dbReference>
<proteinExistence type="predicted"/>
<evidence type="ECO:0000313" key="2">
    <source>
        <dbReference type="EMBL" id="KAH1031882.1"/>
    </source>
</evidence>
<feature type="domain" description="Reverse transcriptase" evidence="1">
    <location>
        <begin position="6"/>
        <end position="99"/>
    </location>
</feature>
<protein>
    <recommendedName>
        <fullName evidence="1">Reverse transcriptase domain-containing protein</fullName>
    </recommendedName>
</protein>
<gene>
    <name evidence="2" type="ORF">J1N35_044056</name>
</gene>
<reference evidence="2 3" key="1">
    <citation type="journal article" date="2021" name="Plant Biotechnol. J.">
        <title>Multi-omics assisted identification of the key and species-specific regulatory components of drought-tolerant mechanisms in Gossypium stocksii.</title>
        <authorList>
            <person name="Yu D."/>
            <person name="Ke L."/>
            <person name="Zhang D."/>
            <person name="Wu Y."/>
            <person name="Sun Y."/>
            <person name="Mei J."/>
            <person name="Sun J."/>
            <person name="Sun Y."/>
        </authorList>
    </citation>
    <scope>NUCLEOTIDE SEQUENCE [LARGE SCALE GENOMIC DNA]</scope>
    <source>
        <strain evidence="3">cv. E1</strain>
        <tissue evidence="2">Leaf</tissue>
    </source>
</reference>
<evidence type="ECO:0000313" key="3">
    <source>
        <dbReference type="Proteomes" id="UP000828251"/>
    </source>
</evidence>
<organism evidence="2 3">
    <name type="scientific">Gossypium stocksii</name>
    <dbReference type="NCBI Taxonomy" id="47602"/>
    <lineage>
        <taxon>Eukaryota</taxon>
        <taxon>Viridiplantae</taxon>
        <taxon>Streptophyta</taxon>
        <taxon>Embryophyta</taxon>
        <taxon>Tracheophyta</taxon>
        <taxon>Spermatophyta</taxon>
        <taxon>Magnoliopsida</taxon>
        <taxon>eudicotyledons</taxon>
        <taxon>Gunneridae</taxon>
        <taxon>Pentapetalae</taxon>
        <taxon>rosids</taxon>
        <taxon>malvids</taxon>
        <taxon>Malvales</taxon>
        <taxon>Malvaceae</taxon>
        <taxon>Malvoideae</taxon>
        <taxon>Gossypium</taxon>
    </lineage>
</organism>
<sequence>MKVFGPKRITQFRPISVCTVLFKIITKTMVNRLQLLMGILPVLTRTFKVKRFGMAIKIDLEKAYDRIWWDFLEDNLMEAGLPYFLARFIIHYVSCFSLQVLRNESIEQWRWKPFRLSKIGSILTHLFFANDLFLFGEADRGKLNGCDANKLSLAGRITLANNVLLAIPNYFMDTIVMPISICREIEKLAQNFIWGSNLLDRKPTLMDWEDCCHPVERRGLGLWNLVYQNKVFLLKLGYQLLTDTEAFWVQVSWKKYRIDGMLPTSISRTNYSFIWRSVSKFWPEVLNKVFWSIGDGSTVNF</sequence>
<dbReference type="OrthoDB" id="10065625at2759"/>
<keyword evidence="3" id="KW-1185">Reference proteome</keyword>